<dbReference type="Pfam" id="PF14594">
    <property type="entry name" value="Sipho_Gp37"/>
    <property type="match status" value="1"/>
</dbReference>
<dbReference type="InterPro" id="IPR029432">
    <property type="entry name" value="Gp28/Gp37-like_dom"/>
</dbReference>
<dbReference type="Proteomes" id="UP000231994">
    <property type="component" value="Chromosome"/>
</dbReference>
<reference evidence="2 3" key="1">
    <citation type="submission" date="2017-11" db="EMBL/GenBank/DDBJ databases">
        <title>Whole genome sequencing of cultured pathogen.</title>
        <authorList>
            <person name="Hoffmann M."/>
            <person name="Sanchez M."/>
            <person name="Timme R."/>
            <person name="Nudel K."/>
            <person name="Bry L."/>
        </authorList>
    </citation>
    <scope>NUCLEOTIDE SEQUENCE [LARGE SCALE GENOMIC DNA]</scope>
    <source>
        <strain evidence="2 3">216</strain>
    </source>
</reference>
<name>A0ABC8CRZ3_CORST</name>
<evidence type="ECO:0000259" key="1">
    <source>
        <dbReference type="Pfam" id="PF14594"/>
    </source>
</evidence>
<proteinExistence type="predicted"/>
<organism evidence="2 3">
    <name type="scientific">Corynebacterium striatum</name>
    <dbReference type="NCBI Taxonomy" id="43770"/>
    <lineage>
        <taxon>Bacteria</taxon>
        <taxon>Bacillati</taxon>
        <taxon>Actinomycetota</taxon>
        <taxon>Actinomycetes</taxon>
        <taxon>Mycobacteriales</taxon>
        <taxon>Corynebacteriaceae</taxon>
        <taxon>Corynebacterium</taxon>
    </lineage>
</organism>
<dbReference type="EMBL" id="CP024932">
    <property type="protein sequence ID" value="ATZ09843.1"/>
    <property type="molecule type" value="Genomic_DNA"/>
</dbReference>
<protein>
    <recommendedName>
        <fullName evidence="1">Gp28/Gp37-like domain-containing protein</fullName>
    </recommendedName>
</protein>
<evidence type="ECO:0000313" key="2">
    <source>
        <dbReference type="EMBL" id="ATZ09843.1"/>
    </source>
</evidence>
<evidence type="ECO:0000313" key="3">
    <source>
        <dbReference type="Proteomes" id="UP000231994"/>
    </source>
</evidence>
<feature type="domain" description="Gp28/Gp37-like" evidence="1">
    <location>
        <begin position="10"/>
        <end position="305"/>
    </location>
</feature>
<dbReference type="AlphaFoldDB" id="A0ABC8CRZ3"/>
<sequence>MVSPVHESTSTQVTVLDARFDMAGDFFKDTLDAAGLMLSINLWLPGDEQPAPSHVQLRLPTLWIDIVPRQYDTSTTGHALDLFRGLIRQFDREANAPRIGMGTTPATLDHLLPWVVWRPEDMAGITSDFTVVKSEDWHVTVGGRSPEIVNKLIGAGSKALFSGLAAGLAQLIPVFGPLIAAAGAFLGEVSAAALKDKLFAWNEFSDTVRRAAHGRFAYRDQVGAGDGWSLSAFQQGFEMLQQGAGMVSIGFQVSEQTVYRWGEHYRAGDQQGVVHRSVVFATYVSNVTLHWSVADGWKEELTLGDPRARESYERGYTRSLKSISNAIDRVKTFVH</sequence>
<accession>A0ABC8CRZ3</accession>
<gene>
    <name evidence="2" type="ORF">A9D01_05525</name>
</gene>